<organism evidence="9 10">
    <name type="scientific">Desulfonatronospira thiodismutans ASO3-1</name>
    <dbReference type="NCBI Taxonomy" id="555779"/>
    <lineage>
        <taxon>Bacteria</taxon>
        <taxon>Pseudomonadati</taxon>
        <taxon>Thermodesulfobacteriota</taxon>
        <taxon>Desulfovibrionia</taxon>
        <taxon>Desulfovibrionales</taxon>
        <taxon>Desulfonatronovibrionaceae</taxon>
        <taxon>Desulfonatronospira</taxon>
    </lineage>
</organism>
<dbReference type="Pfam" id="PF00072">
    <property type="entry name" value="Response_reg"/>
    <property type="match status" value="1"/>
</dbReference>
<dbReference type="GO" id="GO:0043565">
    <property type="term" value="F:sequence-specific DNA binding"/>
    <property type="evidence" value="ECO:0007669"/>
    <property type="project" value="InterPro"/>
</dbReference>
<feature type="domain" description="Response regulatory" evidence="8">
    <location>
        <begin position="3"/>
        <end position="118"/>
    </location>
</feature>
<dbReference type="PROSITE" id="PS00688">
    <property type="entry name" value="SIGMA54_INTERACT_3"/>
    <property type="match status" value="1"/>
</dbReference>
<dbReference type="PROSITE" id="PS50045">
    <property type="entry name" value="SIGMA54_INTERACT_4"/>
    <property type="match status" value="1"/>
</dbReference>
<dbReference type="GO" id="GO:0000160">
    <property type="term" value="P:phosphorelay signal transduction system"/>
    <property type="evidence" value="ECO:0007669"/>
    <property type="project" value="InterPro"/>
</dbReference>
<evidence type="ECO:0000256" key="1">
    <source>
        <dbReference type="ARBA" id="ARBA00022741"/>
    </source>
</evidence>
<evidence type="ECO:0000256" key="5">
    <source>
        <dbReference type="ARBA" id="ARBA00023163"/>
    </source>
</evidence>
<dbReference type="OrthoDB" id="5469578at2"/>
<dbReference type="SUPFAM" id="SSF52172">
    <property type="entry name" value="CheY-like"/>
    <property type="match status" value="1"/>
</dbReference>
<evidence type="ECO:0000256" key="6">
    <source>
        <dbReference type="PROSITE-ProRule" id="PRU00169"/>
    </source>
</evidence>
<protein>
    <submittedName>
        <fullName evidence="9">Two component, sigma54 specific, transcriptional regulator, Fis family</fullName>
    </submittedName>
</protein>
<dbReference type="InterPro" id="IPR001789">
    <property type="entry name" value="Sig_transdc_resp-reg_receiver"/>
</dbReference>
<evidence type="ECO:0000256" key="3">
    <source>
        <dbReference type="ARBA" id="ARBA00023015"/>
    </source>
</evidence>
<dbReference type="SUPFAM" id="SSF46689">
    <property type="entry name" value="Homeodomain-like"/>
    <property type="match status" value="1"/>
</dbReference>
<name>D6SUF7_9BACT</name>
<dbReference type="AlphaFoldDB" id="D6SUF7"/>
<dbReference type="InterPro" id="IPR011006">
    <property type="entry name" value="CheY-like_superfamily"/>
</dbReference>
<dbReference type="InterPro" id="IPR025662">
    <property type="entry name" value="Sigma_54_int_dom_ATP-bd_1"/>
</dbReference>
<dbReference type="InterPro" id="IPR003593">
    <property type="entry name" value="AAA+_ATPase"/>
</dbReference>
<dbReference type="PROSITE" id="PS00676">
    <property type="entry name" value="SIGMA54_INTERACT_2"/>
    <property type="match status" value="1"/>
</dbReference>
<feature type="domain" description="Sigma-54 factor interaction" evidence="7">
    <location>
        <begin position="143"/>
        <end position="372"/>
    </location>
</feature>
<evidence type="ECO:0000313" key="9">
    <source>
        <dbReference type="EMBL" id="EFI32937.1"/>
    </source>
</evidence>
<dbReference type="GO" id="GO:0005524">
    <property type="term" value="F:ATP binding"/>
    <property type="evidence" value="ECO:0007669"/>
    <property type="project" value="UniProtKB-KW"/>
</dbReference>
<accession>D6SUF7</accession>
<dbReference type="SMART" id="SM00382">
    <property type="entry name" value="AAA"/>
    <property type="match status" value="1"/>
</dbReference>
<keyword evidence="6" id="KW-0597">Phosphoprotein</keyword>
<dbReference type="FunFam" id="3.40.50.300:FF:000006">
    <property type="entry name" value="DNA-binding transcriptional regulator NtrC"/>
    <property type="match status" value="1"/>
</dbReference>
<dbReference type="InterPro" id="IPR027417">
    <property type="entry name" value="P-loop_NTPase"/>
</dbReference>
<dbReference type="InterPro" id="IPR025943">
    <property type="entry name" value="Sigma_54_int_dom_ATP-bd_2"/>
</dbReference>
<dbReference type="InterPro" id="IPR009057">
    <property type="entry name" value="Homeodomain-like_sf"/>
</dbReference>
<keyword evidence="2" id="KW-0067">ATP-binding</keyword>
<dbReference type="eggNOG" id="COG2204">
    <property type="taxonomic scope" value="Bacteria"/>
</dbReference>
<dbReference type="Pfam" id="PF02954">
    <property type="entry name" value="HTH_8"/>
    <property type="match status" value="1"/>
</dbReference>
<dbReference type="GO" id="GO:0006355">
    <property type="term" value="P:regulation of DNA-templated transcription"/>
    <property type="evidence" value="ECO:0007669"/>
    <property type="project" value="InterPro"/>
</dbReference>
<dbReference type="PROSITE" id="PS50110">
    <property type="entry name" value="RESPONSE_REGULATORY"/>
    <property type="match status" value="1"/>
</dbReference>
<sequence length="459" mass="52028">MARVLGVEENHAYHNILSRALGAEHLLTLCSSMSSLGQKTGKTAYDVAVLSLDVNGNGAEDLEPIQKIQEQLGQAPVIVTSEKDDSDWIVRVIRAGAHDFIAKPYSGEKIRLAVDSALEKRSMKNEIDYLRRQQDVIYDLDRIVASTPAMQDILSWTRKYAQTESNLLLTGETGTGKSFLAGAVHFNSPRKKRPFIKINCANLPENLLESELFGHEKGAFTDATQTRVGRLEQAAGGTVFLDEIGEMTPALQAKFLQVVEEKNFQRLGGNRTIYSDIRIIVATNRNLEQMMEASDFRSDLYYRLNILKLHLPPLRERKQCIEPLTRMLLERICRQLRKKMMDISPEALEILGAYHWPGNIRELSNVLERAILLEHSDVITAESIHLNSGLHLQENSYQNSPSASRLENTEYRSIIQALEDNLWVQKHAAAQLGISPRSLNYKIKKLGITHWRWPRHKDK</sequence>
<evidence type="ECO:0000256" key="2">
    <source>
        <dbReference type="ARBA" id="ARBA00022840"/>
    </source>
</evidence>
<dbReference type="PRINTS" id="PR01590">
    <property type="entry name" value="HTHFIS"/>
</dbReference>
<keyword evidence="1" id="KW-0547">Nucleotide-binding</keyword>
<dbReference type="Pfam" id="PF25601">
    <property type="entry name" value="AAA_lid_14"/>
    <property type="match status" value="1"/>
</dbReference>
<dbReference type="Proteomes" id="UP000005496">
    <property type="component" value="Unassembled WGS sequence"/>
</dbReference>
<keyword evidence="10" id="KW-1185">Reference proteome</keyword>
<dbReference type="InterPro" id="IPR002078">
    <property type="entry name" value="Sigma_54_int"/>
</dbReference>
<dbReference type="InterPro" id="IPR002197">
    <property type="entry name" value="HTH_Fis"/>
</dbReference>
<proteinExistence type="predicted"/>
<dbReference type="Pfam" id="PF00158">
    <property type="entry name" value="Sigma54_activat"/>
    <property type="match status" value="1"/>
</dbReference>
<evidence type="ECO:0000259" key="8">
    <source>
        <dbReference type="PROSITE" id="PS50110"/>
    </source>
</evidence>
<dbReference type="InterPro" id="IPR025944">
    <property type="entry name" value="Sigma_54_int_dom_CS"/>
</dbReference>
<dbReference type="Gene3D" id="3.40.50.300">
    <property type="entry name" value="P-loop containing nucleotide triphosphate hydrolases"/>
    <property type="match status" value="1"/>
</dbReference>
<dbReference type="CDD" id="cd00009">
    <property type="entry name" value="AAA"/>
    <property type="match status" value="1"/>
</dbReference>
<keyword evidence="5" id="KW-0804">Transcription</keyword>
<dbReference type="InterPro" id="IPR058031">
    <property type="entry name" value="AAA_lid_NorR"/>
</dbReference>
<dbReference type="EMBL" id="ACJN02000004">
    <property type="protein sequence ID" value="EFI32937.1"/>
    <property type="molecule type" value="Genomic_DNA"/>
</dbReference>
<feature type="modified residue" description="4-aspartylphosphate" evidence="6">
    <location>
        <position position="53"/>
    </location>
</feature>
<dbReference type="Gene3D" id="1.10.10.60">
    <property type="entry name" value="Homeodomain-like"/>
    <property type="match status" value="1"/>
</dbReference>
<dbReference type="RefSeq" id="WP_008871630.1">
    <property type="nucleotide sequence ID" value="NZ_ACJN02000004.1"/>
</dbReference>
<keyword evidence="4" id="KW-0238">DNA-binding</keyword>
<dbReference type="PANTHER" id="PTHR32071">
    <property type="entry name" value="TRANSCRIPTIONAL REGULATORY PROTEIN"/>
    <property type="match status" value="1"/>
</dbReference>
<dbReference type="Gene3D" id="1.10.8.60">
    <property type="match status" value="1"/>
</dbReference>
<evidence type="ECO:0000256" key="4">
    <source>
        <dbReference type="ARBA" id="ARBA00023125"/>
    </source>
</evidence>
<evidence type="ECO:0000259" key="7">
    <source>
        <dbReference type="PROSITE" id="PS50045"/>
    </source>
</evidence>
<reference evidence="9" key="1">
    <citation type="submission" date="2010-05" db="EMBL/GenBank/DDBJ databases">
        <title>The draft genome of Desulfonatronospira thiodismutans ASO3-1.</title>
        <authorList>
            <consortium name="US DOE Joint Genome Institute (JGI-PGF)"/>
            <person name="Lucas S."/>
            <person name="Copeland A."/>
            <person name="Lapidus A."/>
            <person name="Cheng J.-F."/>
            <person name="Bruce D."/>
            <person name="Goodwin L."/>
            <person name="Pitluck S."/>
            <person name="Chertkov O."/>
            <person name="Brettin T."/>
            <person name="Detter J.C."/>
            <person name="Han C."/>
            <person name="Land M.L."/>
            <person name="Hauser L."/>
            <person name="Kyrpides N."/>
            <person name="Mikhailova N."/>
            <person name="Muyzer G."/>
            <person name="Woyke T."/>
        </authorList>
    </citation>
    <scope>NUCLEOTIDE SEQUENCE [LARGE SCALE GENOMIC DNA]</scope>
    <source>
        <strain evidence="9">ASO3-1</strain>
    </source>
</reference>
<comment type="caution">
    <text evidence="9">The sequence shown here is derived from an EMBL/GenBank/DDBJ whole genome shotgun (WGS) entry which is preliminary data.</text>
</comment>
<dbReference type="Gene3D" id="3.40.50.2300">
    <property type="match status" value="1"/>
</dbReference>
<gene>
    <name evidence="9" type="ORF">Dthio_PD0251</name>
</gene>
<dbReference type="PROSITE" id="PS00675">
    <property type="entry name" value="SIGMA54_INTERACT_1"/>
    <property type="match status" value="1"/>
</dbReference>
<keyword evidence="3" id="KW-0805">Transcription regulation</keyword>
<evidence type="ECO:0000313" key="10">
    <source>
        <dbReference type="Proteomes" id="UP000005496"/>
    </source>
</evidence>
<dbReference type="SUPFAM" id="SSF52540">
    <property type="entry name" value="P-loop containing nucleoside triphosphate hydrolases"/>
    <property type="match status" value="1"/>
</dbReference>